<feature type="binding site" evidence="9">
    <location>
        <begin position="263"/>
        <end position="265"/>
    </location>
    <ligand>
        <name>ATP</name>
        <dbReference type="ChEBI" id="CHEBI:30616"/>
    </ligand>
</feature>
<evidence type="ECO:0000256" key="9">
    <source>
        <dbReference type="PIRSR" id="PIRSR001529-2"/>
    </source>
</evidence>
<proteinExistence type="predicted"/>
<feature type="domain" description="Aminoacyl-transfer RNA synthetases class-II family profile" evidence="11">
    <location>
        <begin position="176"/>
        <end position="411"/>
    </location>
</feature>
<protein>
    <recommendedName>
        <fullName evidence="1">serine--tRNA ligase</fullName>
        <ecNumber evidence="1">6.1.1.11</ecNumber>
    </recommendedName>
    <alternativeName>
        <fullName evidence="7">Seryl-tRNA synthetase</fullName>
    </alternativeName>
</protein>
<keyword evidence="4 9" id="KW-0067">ATP-binding</keyword>
<dbReference type="InterPro" id="IPR042103">
    <property type="entry name" value="SerRS_1_N_sf"/>
</dbReference>
<dbReference type="OrthoDB" id="10264585at2759"/>
<dbReference type="VEuPathDB" id="MicrosporidiaDB:H312_03435"/>
<dbReference type="GO" id="GO:0004828">
    <property type="term" value="F:serine-tRNA ligase activity"/>
    <property type="evidence" value="ECO:0007669"/>
    <property type="project" value="UniProtKB-EC"/>
</dbReference>
<dbReference type="InterPro" id="IPR002314">
    <property type="entry name" value="aa-tRNA-synt_IIb"/>
</dbReference>
<evidence type="ECO:0000256" key="6">
    <source>
        <dbReference type="ARBA" id="ARBA00023146"/>
    </source>
</evidence>
<organism evidence="12 13">
    <name type="scientific">Anncaliia algerae PRA339</name>
    <dbReference type="NCBI Taxonomy" id="1288291"/>
    <lineage>
        <taxon>Eukaryota</taxon>
        <taxon>Fungi</taxon>
        <taxon>Fungi incertae sedis</taxon>
        <taxon>Microsporidia</taxon>
        <taxon>Tubulinosematoidea</taxon>
        <taxon>Tubulinosematidae</taxon>
        <taxon>Anncaliia</taxon>
    </lineage>
</organism>
<dbReference type="PRINTS" id="PR00981">
    <property type="entry name" value="TRNASYNTHSER"/>
</dbReference>
<keyword evidence="3" id="KW-0547">Nucleotide-binding</keyword>
<dbReference type="PROSITE" id="PS50862">
    <property type="entry name" value="AA_TRNA_LIGASE_II"/>
    <property type="match status" value="1"/>
</dbReference>
<dbReference type="InterPro" id="IPR033729">
    <property type="entry name" value="SerRS_core"/>
</dbReference>
<dbReference type="HOGENOM" id="CLU_023797_0_1_1"/>
<dbReference type="CDD" id="cd00770">
    <property type="entry name" value="SerRS_core"/>
    <property type="match status" value="1"/>
</dbReference>
<dbReference type="UniPathway" id="UPA00906">
    <property type="reaction ID" value="UER00895"/>
</dbReference>
<dbReference type="SUPFAM" id="SSF46589">
    <property type="entry name" value="tRNA-binding arm"/>
    <property type="match status" value="1"/>
</dbReference>
<dbReference type="NCBIfam" id="TIGR00414">
    <property type="entry name" value="serS"/>
    <property type="match status" value="1"/>
</dbReference>
<reference evidence="13" key="1">
    <citation type="submission" date="2013-02" db="EMBL/GenBank/DDBJ databases">
        <authorList>
            <consortium name="The Broad Institute Genome Sequencing Platform"/>
            <person name="Cuomo C."/>
            <person name="Becnel J."/>
            <person name="Sanscrainte N."/>
            <person name="Walker B."/>
            <person name="Young S.K."/>
            <person name="Zeng Q."/>
            <person name="Gargeya S."/>
            <person name="Fitzgerald M."/>
            <person name="Haas B."/>
            <person name="Abouelleil A."/>
            <person name="Alvarado L."/>
            <person name="Arachchi H.M."/>
            <person name="Berlin A.M."/>
            <person name="Chapman S.B."/>
            <person name="Dewar J."/>
            <person name="Goldberg J."/>
            <person name="Griggs A."/>
            <person name="Gujja S."/>
            <person name="Hansen M."/>
            <person name="Howarth C."/>
            <person name="Imamovic A."/>
            <person name="Larimer J."/>
            <person name="McCowan C."/>
            <person name="Murphy C."/>
            <person name="Neiman D."/>
            <person name="Pearson M."/>
            <person name="Priest M."/>
            <person name="Roberts A."/>
            <person name="Saif S."/>
            <person name="Shea T."/>
            <person name="Sisk P."/>
            <person name="Sykes S."/>
            <person name="Wortman J."/>
            <person name="Nusbaum C."/>
            <person name="Birren B."/>
        </authorList>
    </citation>
    <scope>NUCLEOTIDE SEQUENCE [LARGE SCALE GENOMIC DNA]</scope>
    <source>
        <strain evidence="13">PRA339</strain>
    </source>
</reference>
<keyword evidence="6" id="KW-0030">Aminoacyl-tRNA synthetase</keyword>
<dbReference type="InterPro" id="IPR002317">
    <property type="entry name" value="Ser-tRNA-ligase_type_1"/>
</dbReference>
<dbReference type="GO" id="GO:0005524">
    <property type="term" value="F:ATP binding"/>
    <property type="evidence" value="ECO:0007669"/>
    <property type="project" value="UniProtKB-KW"/>
</dbReference>
<evidence type="ECO:0000313" key="13">
    <source>
        <dbReference type="Proteomes" id="UP000030655"/>
    </source>
</evidence>
<dbReference type="InterPro" id="IPR045864">
    <property type="entry name" value="aa-tRNA-synth_II/BPL/LPL"/>
</dbReference>
<dbReference type="Gene3D" id="1.10.287.40">
    <property type="entry name" value="Serine-tRNA synthetase, tRNA binding domain"/>
    <property type="match status" value="1"/>
</dbReference>
<evidence type="ECO:0000256" key="5">
    <source>
        <dbReference type="ARBA" id="ARBA00022917"/>
    </source>
</evidence>
<dbReference type="Pfam" id="PF02403">
    <property type="entry name" value="Seryl_tRNA_N"/>
    <property type="match status" value="1"/>
</dbReference>
<keyword evidence="2 12" id="KW-0436">Ligase</keyword>
<evidence type="ECO:0000256" key="3">
    <source>
        <dbReference type="ARBA" id="ARBA00022741"/>
    </source>
</evidence>
<dbReference type="SUPFAM" id="SSF55681">
    <property type="entry name" value="Class II aaRS and biotin synthetases"/>
    <property type="match status" value="1"/>
</dbReference>
<keyword evidence="13" id="KW-1185">Reference proteome</keyword>
<dbReference type="InterPro" id="IPR006195">
    <property type="entry name" value="aa-tRNA-synth_II"/>
</dbReference>
<dbReference type="AlphaFoldDB" id="A0A059EWD4"/>
<evidence type="ECO:0000313" key="12">
    <source>
        <dbReference type="EMBL" id="KCZ79177.1"/>
    </source>
</evidence>
<dbReference type="STRING" id="1288291.A0A059EWD4"/>
<keyword evidence="5" id="KW-0648">Protein biosynthesis</keyword>
<feature type="site" description="Important for serine binding" evidence="8">
    <location>
        <position position="387"/>
    </location>
</feature>
<feature type="binding site" evidence="8">
    <location>
        <position position="286"/>
    </location>
    <ligand>
        <name>L-serine</name>
        <dbReference type="ChEBI" id="CHEBI:33384"/>
    </ligand>
</feature>
<dbReference type="Gene3D" id="3.30.930.10">
    <property type="entry name" value="Bira Bifunctional Protein, Domain 2"/>
    <property type="match status" value="1"/>
</dbReference>
<evidence type="ECO:0000256" key="8">
    <source>
        <dbReference type="PIRSR" id="PIRSR001529-1"/>
    </source>
</evidence>
<dbReference type="Proteomes" id="UP000030655">
    <property type="component" value="Unassembled WGS sequence"/>
</dbReference>
<reference evidence="12 13" key="2">
    <citation type="submission" date="2014-03" db="EMBL/GenBank/DDBJ databases">
        <title>The Genome Sequence of Anncaliia algerae insect isolate PRA339.</title>
        <authorList>
            <consortium name="The Broad Institute Genome Sequencing Platform"/>
            <consortium name="The Broad Institute Genome Sequencing Center for Infectious Disease"/>
            <person name="Cuomo C."/>
            <person name="Becnel J."/>
            <person name="Sanscrainte N."/>
            <person name="Walker B."/>
            <person name="Young S.K."/>
            <person name="Zeng Q."/>
            <person name="Gargeya S."/>
            <person name="Fitzgerald M."/>
            <person name="Haas B."/>
            <person name="Abouelleil A."/>
            <person name="Alvarado L."/>
            <person name="Arachchi H.M."/>
            <person name="Berlin A.M."/>
            <person name="Chapman S.B."/>
            <person name="Dewar J."/>
            <person name="Goldberg J."/>
            <person name="Griggs A."/>
            <person name="Gujja S."/>
            <person name="Hansen M."/>
            <person name="Howarth C."/>
            <person name="Imamovic A."/>
            <person name="Larimer J."/>
            <person name="McCowan C."/>
            <person name="Murphy C."/>
            <person name="Neiman D."/>
            <person name="Pearson M."/>
            <person name="Priest M."/>
            <person name="Roberts A."/>
            <person name="Saif S."/>
            <person name="Shea T."/>
            <person name="Sisk P."/>
            <person name="Sykes S."/>
            <person name="Wortman J."/>
            <person name="Nusbaum C."/>
            <person name="Birren B."/>
        </authorList>
    </citation>
    <scope>NUCLEOTIDE SEQUENCE [LARGE SCALE GENOMIC DNA]</scope>
    <source>
        <strain evidence="12 13">PRA339</strain>
    </source>
</reference>
<feature type="coiled-coil region" evidence="10">
    <location>
        <begin position="47"/>
        <end position="107"/>
    </location>
</feature>
<feature type="binding site" evidence="9">
    <location>
        <begin position="279"/>
        <end position="282"/>
    </location>
    <ligand>
        <name>ATP</name>
        <dbReference type="ChEBI" id="CHEBI:30616"/>
    </ligand>
</feature>
<evidence type="ECO:0000256" key="4">
    <source>
        <dbReference type="ARBA" id="ARBA00022840"/>
    </source>
</evidence>
<evidence type="ECO:0000256" key="10">
    <source>
        <dbReference type="SAM" id="Coils"/>
    </source>
</evidence>
<evidence type="ECO:0000259" key="11">
    <source>
        <dbReference type="PROSITE" id="PS50862"/>
    </source>
</evidence>
<dbReference type="EMBL" id="KK365335">
    <property type="protein sequence ID" value="KCZ79177.1"/>
    <property type="molecule type" value="Genomic_DNA"/>
</dbReference>
<gene>
    <name evidence="12" type="ORF">H312_03435</name>
</gene>
<name>A0A059EWD4_9MICR</name>
<keyword evidence="10" id="KW-0175">Coiled coil</keyword>
<feature type="binding site" evidence="8">
    <location>
        <position position="385"/>
    </location>
    <ligand>
        <name>L-serine</name>
        <dbReference type="ChEBI" id="CHEBI:33384"/>
    </ligand>
</feature>
<dbReference type="Pfam" id="PF00587">
    <property type="entry name" value="tRNA-synt_2b"/>
    <property type="match status" value="1"/>
</dbReference>
<feature type="binding site" evidence="8">
    <location>
        <position position="232"/>
    </location>
    <ligand>
        <name>L-serine</name>
        <dbReference type="ChEBI" id="CHEBI:33384"/>
    </ligand>
</feature>
<dbReference type="GO" id="GO:0006434">
    <property type="term" value="P:seryl-tRNA aminoacylation"/>
    <property type="evidence" value="ECO:0007669"/>
    <property type="project" value="InterPro"/>
</dbReference>
<feature type="binding site" evidence="9">
    <location>
        <begin position="350"/>
        <end position="353"/>
    </location>
    <ligand>
        <name>ATP</name>
        <dbReference type="ChEBI" id="CHEBI:30616"/>
    </ligand>
</feature>
<dbReference type="EC" id="6.1.1.11" evidence="1"/>
<feature type="binding site" evidence="8">
    <location>
        <position position="263"/>
    </location>
    <ligand>
        <name>L-serine</name>
        <dbReference type="ChEBI" id="CHEBI:33384"/>
    </ligand>
</feature>
<sequence>MIDIALIRNEETRQLVIKSELKRFREADIVTEVYELDKSWRENKLKLEQGSKKYNTLNKEIAILKKSQKEELFGNLLIQINQLKTENDEMEKLLKTQEKLLNDKLKTIGNILEEEVVYSNNEIDNKVINEYFTERKVYANLPYDIIFKRLEGVDLERGAKLAGHRGYILKEEVALLKTALANYAVEFARKRKYCLIQPPVLMIKEEIAKTAQLSDFDDQLYKVNDDFYLIATSEQPISMMYENERFNPSELPLKFVGESLCFRKEAGAHGKDNRGIFRVHQFDKIEQFVICAPSDSKNFFKEMVETAEEFYKSLEISYKVVSIVSGEMNNAAAIKYDIEALFPHGKRYRELVSCSNCTDYQSRNGEIRYGKGKVNGNKEYVHMLNATLCAVQRTLCCLVENYQTSDGIIVPEVLRKFYGSDFIPYKN</sequence>
<evidence type="ECO:0000256" key="7">
    <source>
        <dbReference type="ARBA" id="ARBA00031113"/>
    </source>
</evidence>
<dbReference type="InterPro" id="IPR015866">
    <property type="entry name" value="Ser-tRNA-synth_1_N"/>
</dbReference>
<dbReference type="InterPro" id="IPR010978">
    <property type="entry name" value="tRNA-bd_arm"/>
</dbReference>
<evidence type="ECO:0000256" key="1">
    <source>
        <dbReference type="ARBA" id="ARBA00012840"/>
    </source>
</evidence>
<dbReference type="PIRSF" id="PIRSF001529">
    <property type="entry name" value="Ser-tRNA-synth_IIa"/>
    <property type="match status" value="1"/>
</dbReference>
<dbReference type="PANTHER" id="PTHR11778">
    <property type="entry name" value="SERYL-TRNA SYNTHETASE"/>
    <property type="match status" value="1"/>
</dbReference>
<evidence type="ECO:0000256" key="2">
    <source>
        <dbReference type="ARBA" id="ARBA00022598"/>
    </source>
</evidence>
<accession>A0A059EWD4</accession>